<dbReference type="STRING" id="1296565.SAMN05660657_03978"/>
<dbReference type="SUPFAM" id="SSF54427">
    <property type="entry name" value="NTF2-like"/>
    <property type="match status" value="1"/>
</dbReference>
<gene>
    <name evidence="3" type="ORF">SAMN05660657_03978</name>
</gene>
<organism evidence="3 4">
    <name type="scientific">Geodermatophilus amargosae</name>
    <dbReference type="NCBI Taxonomy" id="1296565"/>
    <lineage>
        <taxon>Bacteria</taxon>
        <taxon>Bacillati</taxon>
        <taxon>Actinomycetota</taxon>
        <taxon>Actinomycetes</taxon>
        <taxon>Geodermatophilales</taxon>
        <taxon>Geodermatophilaceae</taxon>
        <taxon>Geodermatophilus</taxon>
    </lineage>
</organism>
<name>A0A1I7C1X0_9ACTN</name>
<evidence type="ECO:0000313" key="3">
    <source>
        <dbReference type="EMBL" id="SFT93437.1"/>
    </source>
</evidence>
<proteinExistence type="predicted"/>
<dbReference type="InterPro" id="IPR032710">
    <property type="entry name" value="NTF2-like_dom_sf"/>
</dbReference>
<dbReference type="EMBL" id="FPBA01000017">
    <property type="protein sequence ID" value="SFT93437.1"/>
    <property type="molecule type" value="Genomic_DNA"/>
</dbReference>
<sequence>MTLDLPAVTAALTTVTPLPDGDLAALAAAVRAQADRQAIADLGVLYARAVDDHDVDSVVAMYTADGVFERRGVAAAGPAEIRAAYVASFDTYRTMLHTPHPGVVRLHGDGTASGWSHGHAELATRSTLVLASFRYEDDYRCEGGRWLFARRSITFMYAVPADEMATSFGSVERMRWPRTAPQAADYPESSPTWDSYRD</sequence>
<dbReference type="Pfam" id="PF13577">
    <property type="entry name" value="SnoaL_4"/>
    <property type="match status" value="1"/>
</dbReference>
<evidence type="ECO:0000256" key="1">
    <source>
        <dbReference type="SAM" id="MobiDB-lite"/>
    </source>
</evidence>
<feature type="domain" description="SnoaL-like" evidence="2">
    <location>
        <begin position="34"/>
        <end position="151"/>
    </location>
</feature>
<feature type="compositionally biased region" description="Polar residues" evidence="1">
    <location>
        <begin position="189"/>
        <end position="198"/>
    </location>
</feature>
<accession>A0A1I7C1X0</accession>
<evidence type="ECO:0000259" key="2">
    <source>
        <dbReference type="Pfam" id="PF13577"/>
    </source>
</evidence>
<dbReference type="InterPro" id="IPR037401">
    <property type="entry name" value="SnoaL-like"/>
</dbReference>
<protein>
    <submittedName>
        <fullName evidence="3">SnoaL-like domain-containing protein</fullName>
    </submittedName>
</protein>
<dbReference type="Proteomes" id="UP000199546">
    <property type="component" value="Unassembled WGS sequence"/>
</dbReference>
<dbReference type="RefSeq" id="WP_217644822.1">
    <property type="nucleotide sequence ID" value="NZ_FPBA01000017.1"/>
</dbReference>
<dbReference type="AlphaFoldDB" id="A0A1I7C1X0"/>
<reference evidence="4" key="1">
    <citation type="submission" date="2016-10" db="EMBL/GenBank/DDBJ databases">
        <authorList>
            <person name="Varghese N."/>
            <person name="Submissions S."/>
        </authorList>
    </citation>
    <scope>NUCLEOTIDE SEQUENCE [LARGE SCALE GENOMIC DNA]</scope>
    <source>
        <strain evidence="4">DSM 46136</strain>
    </source>
</reference>
<dbReference type="Gene3D" id="3.10.450.50">
    <property type="match status" value="1"/>
</dbReference>
<evidence type="ECO:0000313" key="4">
    <source>
        <dbReference type="Proteomes" id="UP000199546"/>
    </source>
</evidence>
<keyword evidence="4" id="KW-1185">Reference proteome</keyword>
<feature type="region of interest" description="Disordered" evidence="1">
    <location>
        <begin position="179"/>
        <end position="198"/>
    </location>
</feature>